<protein>
    <recommendedName>
        <fullName evidence="5">Alpha-1,2-fucosyltransferase</fullName>
    </recommendedName>
</protein>
<evidence type="ECO:0000313" key="4">
    <source>
        <dbReference type="Proteomes" id="UP000577362"/>
    </source>
</evidence>
<dbReference type="RefSeq" id="WP_183317463.1">
    <property type="nucleotide sequence ID" value="NZ_JACIEN010000004.1"/>
</dbReference>
<dbReference type="CDD" id="cd11301">
    <property type="entry name" value="Fut1_Fut2_like"/>
    <property type="match status" value="1"/>
</dbReference>
<dbReference type="Pfam" id="PF01531">
    <property type="entry name" value="Glyco_transf_11"/>
    <property type="match status" value="1"/>
</dbReference>
<name>A0A840C895_9HYPH</name>
<keyword evidence="1" id="KW-0328">Glycosyltransferase</keyword>
<dbReference type="AlphaFoldDB" id="A0A840C895"/>
<evidence type="ECO:0000256" key="2">
    <source>
        <dbReference type="ARBA" id="ARBA00022679"/>
    </source>
</evidence>
<dbReference type="PANTHER" id="PTHR11927:SF9">
    <property type="entry name" value="L-FUCOSYLTRANSFERASE"/>
    <property type="match status" value="1"/>
</dbReference>
<dbReference type="GO" id="GO:0008107">
    <property type="term" value="F:galactoside 2-alpha-L-fucosyltransferase activity"/>
    <property type="evidence" value="ECO:0007669"/>
    <property type="project" value="InterPro"/>
</dbReference>
<keyword evidence="4" id="KW-1185">Reference proteome</keyword>
<gene>
    <name evidence="3" type="ORF">GGR16_003604</name>
</gene>
<evidence type="ECO:0000313" key="3">
    <source>
        <dbReference type="EMBL" id="MBB4018557.1"/>
    </source>
</evidence>
<dbReference type="Gene3D" id="3.40.50.11350">
    <property type="match status" value="1"/>
</dbReference>
<evidence type="ECO:0008006" key="5">
    <source>
        <dbReference type="Google" id="ProtNLM"/>
    </source>
</evidence>
<comment type="caution">
    <text evidence="3">The sequence shown here is derived from an EMBL/GenBank/DDBJ whole genome shotgun (WGS) entry which is preliminary data.</text>
</comment>
<accession>A0A840C895</accession>
<reference evidence="3 4" key="1">
    <citation type="submission" date="2020-08" db="EMBL/GenBank/DDBJ databases">
        <title>Genomic Encyclopedia of Type Strains, Phase IV (KMG-IV): sequencing the most valuable type-strain genomes for metagenomic binning, comparative biology and taxonomic classification.</title>
        <authorList>
            <person name="Goeker M."/>
        </authorList>
    </citation>
    <scope>NUCLEOTIDE SEQUENCE [LARGE SCALE GENOMIC DNA]</scope>
    <source>
        <strain evidence="3 4">DSM 103737</strain>
    </source>
</reference>
<dbReference type="PANTHER" id="PTHR11927">
    <property type="entry name" value="GALACTOSIDE 2-L-FUCOSYLTRANSFERASE"/>
    <property type="match status" value="1"/>
</dbReference>
<evidence type="ECO:0000256" key="1">
    <source>
        <dbReference type="ARBA" id="ARBA00022676"/>
    </source>
</evidence>
<sequence length="298" mass="33547">MSSPTITIRLVGGLGNQMFQYAAALGLAVRREARVTLDLSAFSAYATWPYQLDRLQVPQDISAEQPLRRPAGRSLPARVVRRLTGGGVKANGLYVEPHFHFDEAFFTLTGDEIRLEGYFQSPLYFAGCQDVLRRHFQPIEPFGPAAQEWSQRIAASRCSVSLHVRRGDYVTNPDAAAVHAALGEGYYGRAIAVIRRIFGEDVDFFLFSDEPDFVQQAFADLPRAHVVRTDPERSWEDMFLMAGCHHHIIANSSYSWWGAWLNPSPDKVTIAPGQWFTRSRLATTNVMDLFPEGWIILK</sequence>
<dbReference type="Proteomes" id="UP000577362">
    <property type="component" value="Unassembled WGS sequence"/>
</dbReference>
<keyword evidence="2" id="KW-0808">Transferase</keyword>
<organism evidence="3 4">
    <name type="scientific">Chelatococcus caeni</name>
    <dbReference type="NCBI Taxonomy" id="1348468"/>
    <lineage>
        <taxon>Bacteria</taxon>
        <taxon>Pseudomonadati</taxon>
        <taxon>Pseudomonadota</taxon>
        <taxon>Alphaproteobacteria</taxon>
        <taxon>Hyphomicrobiales</taxon>
        <taxon>Chelatococcaceae</taxon>
        <taxon>Chelatococcus</taxon>
    </lineage>
</organism>
<dbReference type="GO" id="GO:0016020">
    <property type="term" value="C:membrane"/>
    <property type="evidence" value="ECO:0007669"/>
    <property type="project" value="InterPro"/>
</dbReference>
<dbReference type="GO" id="GO:0005975">
    <property type="term" value="P:carbohydrate metabolic process"/>
    <property type="evidence" value="ECO:0007669"/>
    <property type="project" value="InterPro"/>
</dbReference>
<proteinExistence type="predicted"/>
<dbReference type="InterPro" id="IPR002516">
    <property type="entry name" value="Glyco_trans_11"/>
</dbReference>
<dbReference type="EMBL" id="JACIEN010000004">
    <property type="protein sequence ID" value="MBB4018557.1"/>
    <property type="molecule type" value="Genomic_DNA"/>
</dbReference>